<dbReference type="GeneID" id="24142289"/>
<feature type="region of interest" description="Disordered" evidence="1">
    <location>
        <begin position="62"/>
        <end position="109"/>
    </location>
</feature>
<evidence type="ECO:0000256" key="1">
    <source>
        <dbReference type="SAM" id="MobiDB-lite"/>
    </source>
</evidence>
<protein>
    <submittedName>
        <fullName evidence="2">Uncharacterized protein</fullName>
    </submittedName>
</protein>
<evidence type="ECO:0000313" key="2">
    <source>
        <dbReference type="EMBL" id="KDO18590.1"/>
    </source>
</evidence>
<organism evidence="2 3">
    <name type="scientific">Saprolegnia parasitica (strain CBS 223.65)</name>
    <dbReference type="NCBI Taxonomy" id="695850"/>
    <lineage>
        <taxon>Eukaryota</taxon>
        <taxon>Sar</taxon>
        <taxon>Stramenopiles</taxon>
        <taxon>Oomycota</taxon>
        <taxon>Saprolegniomycetes</taxon>
        <taxon>Saprolegniales</taxon>
        <taxon>Saprolegniaceae</taxon>
        <taxon>Saprolegnia</taxon>
    </lineage>
</organism>
<accession>A0A067BPA7</accession>
<dbReference type="AlphaFoldDB" id="A0A067BPA7"/>
<gene>
    <name evidence="2" type="ORF">SPRG_21661</name>
</gene>
<dbReference type="EMBL" id="KK583416">
    <property type="protein sequence ID" value="KDO18590.1"/>
    <property type="molecule type" value="Genomic_DNA"/>
</dbReference>
<proteinExistence type="predicted"/>
<reference evidence="2 3" key="1">
    <citation type="journal article" date="2013" name="PLoS Genet.">
        <title>Distinctive expansion of potential virulence genes in the genome of the oomycete fish pathogen Saprolegnia parasitica.</title>
        <authorList>
            <person name="Jiang R.H."/>
            <person name="de Bruijn I."/>
            <person name="Haas B.J."/>
            <person name="Belmonte R."/>
            <person name="Lobach L."/>
            <person name="Christie J."/>
            <person name="van den Ackerveken G."/>
            <person name="Bottin A."/>
            <person name="Bulone V."/>
            <person name="Diaz-Moreno S.M."/>
            <person name="Dumas B."/>
            <person name="Fan L."/>
            <person name="Gaulin E."/>
            <person name="Govers F."/>
            <person name="Grenville-Briggs L.J."/>
            <person name="Horner N.R."/>
            <person name="Levin J.Z."/>
            <person name="Mammella M."/>
            <person name="Meijer H.J."/>
            <person name="Morris P."/>
            <person name="Nusbaum C."/>
            <person name="Oome S."/>
            <person name="Phillips A.J."/>
            <person name="van Rooyen D."/>
            <person name="Rzeszutek E."/>
            <person name="Saraiva M."/>
            <person name="Secombes C.J."/>
            <person name="Seidl M.F."/>
            <person name="Snel B."/>
            <person name="Stassen J.H."/>
            <person name="Sykes S."/>
            <person name="Tripathy S."/>
            <person name="van den Berg H."/>
            <person name="Vega-Arreguin J.C."/>
            <person name="Wawra S."/>
            <person name="Young S.K."/>
            <person name="Zeng Q."/>
            <person name="Dieguez-Uribeondo J."/>
            <person name="Russ C."/>
            <person name="Tyler B.M."/>
            <person name="van West P."/>
        </authorList>
    </citation>
    <scope>NUCLEOTIDE SEQUENCE [LARGE SCALE GENOMIC DNA]</scope>
    <source>
        <strain evidence="2 3">CBS 223.65</strain>
    </source>
</reference>
<dbReference type="RefSeq" id="XP_012210703.1">
    <property type="nucleotide sequence ID" value="XM_012355313.1"/>
</dbReference>
<dbReference type="VEuPathDB" id="FungiDB:SPRG_21661"/>
<evidence type="ECO:0000313" key="3">
    <source>
        <dbReference type="Proteomes" id="UP000030745"/>
    </source>
</evidence>
<dbReference type="Proteomes" id="UP000030745">
    <property type="component" value="Unassembled WGS sequence"/>
</dbReference>
<sequence length="109" mass="11437">MEAVLMSVKKKVPSPPIPIPLNMEPHKSHLDIVATPVLSPDDVIKKSKQLAALTFQVAASFPEPAPGLPTATSDAMPTPPPTSAPVPSPTSGSVPTDDQVRPSVPIRYI</sequence>
<dbReference type="KEGG" id="spar:SPRG_21661"/>
<name>A0A067BPA7_SAPPC</name>
<keyword evidence="3" id="KW-1185">Reference proteome</keyword>
<feature type="compositionally biased region" description="Pro residues" evidence="1">
    <location>
        <begin position="77"/>
        <end position="88"/>
    </location>
</feature>